<evidence type="ECO:0000313" key="1">
    <source>
        <dbReference type="EMBL" id="KAH7306928.1"/>
    </source>
</evidence>
<comment type="caution">
    <text evidence="1">The sequence shown here is derived from an EMBL/GenBank/DDBJ whole genome shotgun (WGS) entry which is preliminary data.</text>
</comment>
<name>A0A8T2S538_CERRI</name>
<evidence type="ECO:0000313" key="2">
    <source>
        <dbReference type="Proteomes" id="UP000825935"/>
    </source>
</evidence>
<organism evidence="1 2">
    <name type="scientific">Ceratopteris richardii</name>
    <name type="common">Triangle waterfern</name>
    <dbReference type="NCBI Taxonomy" id="49495"/>
    <lineage>
        <taxon>Eukaryota</taxon>
        <taxon>Viridiplantae</taxon>
        <taxon>Streptophyta</taxon>
        <taxon>Embryophyta</taxon>
        <taxon>Tracheophyta</taxon>
        <taxon>Polypodiopsida</taxon>
        <taxon>Polypodiidae</taxon>
        <taxon>Polypodiales</taxon>
        <taxon>Pteridineae</taxon>
        <taxon>Pteridaceae</taxon>
        <taxon>Parkerioideae</taxon>
        <taxon>Ceratopteris</taxon>
    </lineage>
</organism>
<sequence length="108" mass="12005">MSPMSVCILARSMSRNKPLFCLAPWILHSREICCKRLPSSDIRSGSSGEKIIVTVDASEVVEESPCAFFGRVVESSPVSKMSSTFVSTCGEVVCLFLLKRLFFLRLHM</sequence>
<accession>A0A8T2S538</accession>
<gene>
    <name evidence="1" type="ORF">KP509_22G037500</name>
</gene>
<protein>
    <submittedName>
        <fullName evidence="1">Uncharacterized protein</fullName>
    </submittedName>
</protein>
<keyword evidence="2" id="KW-1185">Reference proteome</keyword>
<dbReference type="EMBL" id="CM035427">
    <property type="protein sequence ID" value="KAH7306928.1"/>
    <property type="molecule type" value="Genomic_DNA"/>
</dbReference>
<dbReference type="Proteomes" id="UP000825935">
    <property type="component" value="Chromosome 22"/>
</dbReference>
<dbReference type="AlphaFoldDB" id="A0A8T2S538"/>
<proteinExistence type="predicted"/>
<reference evidence="1" key="1">
    <citation type="submission" date="2021-08" db="EMBL/GenBank/DDBJ databases">
        <title>WGS assembly of Ceratopteris richardii.</title>
        <authorList>
            <person name="Marchant D.B."/>
            <person name="Chen G."/>
            <person name="Jenkins J."/>
            <person name="Shu S."/>
            <person name="Leebens-Mack J."/>
            <person name="Grimwood J."/>
            <person name="Schmutz J."/>
            <person name="Soltis P."/>
            <person name="Soltis D."/>
            <person name="Chen Z.-H."/>
        </authorList>
    </citation>
    <scope>NUCLEOTIDE SEQUENCE</scope>
    <source>
        <strain evidence="1">Whitten #5841</strain>
        <tissue evidence="1">Leaf</tissue>
    </source>
</reference>